<feature type="transmembrane region" description="Helical" evidence="1">
    <location>
        <begin position="12"/>
        <end position="32"/>
    </location>
</feature>
<comment type="caution">
    <text evidence="3">The sequence shown here is derived from an EMBL/GenBank/DDBJ whole genome shotgun (WGS) entry which is preliminary data.</text>
</comment>
<dbReference type="InterPro" id="IPR003961">
    <property type="entry name" value="FN3_dom"/>
</dbReference>
<gene>
    <name evidence="3" type="ORF">COT63_00430</name>
</gene>
<proteinExistence type="predicted"/>
<accession>A0A2H0WRP8</accession>
<name>A0A2H0WRP8_9BACT</name>
<keyword evidence="1" id="KW-1133">Transmembrane helix</keyword>
<dbReference type="InterPro" id="IPR015914">
    <property type="entry name" value="PAPs_N"/>
</dbReference>
<evidence type="ECO:0000256" key="1">
    <source>
        <dbReference type="SAM" id="Phobius"/>
    </source>
</evidence>
<dbReference type="Proteomes" id="UP000231282">
    <property type="component" value="Unassembled WGS sequence"/>
</dbReference>
<feature type="domain" description="Fibronectin type-III" evidence="2">
    <location>
        <begin position="46"/>
        <end position="134"/>
    </location>
</feature>
<dbReference type="CDD" id="cd00063">
    <property type="entry name" value="FN3"/>
    <property type="match status" value="1"/>
</dbReference>
<dbReference type="EMBL" id="PEZH01000009">
    <property type="protein sequence ID" value="PIS15344.1"/>
    <property type="molecule type" value="Genomic_DNA"/>
</dbReference>
<sequence length="206" mass="21947">MDEGKTNKKMIVVVLVSLFGIAIIVGVVLSMGKIRTFLGGATGSLRPGGVRVTNITANSATVIWQTSKAVAGQIEYGTTPGSFLLRNTETTQTSDHSLVLSPLLPETIYYFRIRIGEEVYDENGAPYSFTTKGAVVSVPKATVSPLPTLPISTPSAAVTKAPSATSSATQYTLDDFQAKFGSSDSEFDINKDGVVNSADWILYQEQ</sequence>
<reference evidence="4" key="1">
    <citation type="submission" date="2017-09" db="EMBL/GenBank/DDBJ databases">
        <title>Depth-based differentiation of microbial function through sediment-hosted aquifers and enrichment of novel symbionts in the deep terrestrial subsurface.</title>
        <authorList>
            <person name="Probst A.J."/>
            <person name="Ladd B."/>
            <person name="Jarett J.K."/>
            <person name="Geller-Mcgrath D.E."/>
            <person name="Sieber C.M.K."/>
            <person name="Emerson J.B."/>
            <person name="Anantharaman K."/>
            <person name="Thomas B.C."/>
            <person name="Malmstrom R."/>
            <person name="Stieglmeier M."/>
            <person name="Klingl A."/>
            <person name="Woyke T."/>
            <person name="Ryan C.M."/>
            <person name="Banfield J.F."/>
        </authorList>
    </citation>
    <scope>NUCLEOTIDE SEQUENCE [LARGE SCALE GENOMIC DNA]</scope>
</reference>
<dbReference type="SUPFAM" id="SSF49363">
    <property type="entry name" value="Purple acid phosphatase, N-terminal domain"/>
    <property type="match status" value="1"/>
</dbReference>
<dbReference type="PROSITE" id="PS50853">
    <property type="entry name" value="FN3"/>
    <property type="match status" value="1"/>
</dbReference>
<evidence type="ECO:0000259" key="2">
    <source>
        <dbReference type="PROSITE" id="PS50853"/>
    </source>
</evidence>
<protein>
    <recommendedName>
        <fullName evidence="2">Fibronectin type-III domain-containing protein</fullName>
    </recommendedName>
</protein>
<dbReference type="InterPro" id="IPR013783">
    <property type="entry name" value="Ig-like_fold"/>
</dbReference>
<dbReference type="InterPro" id="IPR008963">
    <property type="entry name" value="Purple_acid_Pase-like_N"/>
</dbReference>
<dbReference type="Gene3D" id="2.60.40.10">
    <property type="entry name" value="Immunoglobulins"/>
    <property type="match status" value="1"/>
</dbReference>
<dbReference type="GO" id="GO:0046872">
    <property type="term" value="F:metal ion binding"/>
    <property type="evidence" value="ECO:0007669"/>
    <property type="project" value="InterPro"/>
</dbReference>
<dbReference type="AlphaFoldDB" id="A0A2H0WRP8"/>
<keyword evidence="1" id="KW-0812">Transmembrane</keyword>
<evidence type="ECO:0000313" key="4">
    <source>
        <dbReference type="Proteomes" id="UP000231282"/>
    </source>
</evidence>
<keyword evidence="1" id="KW-0472">Membrane</keyword>
<organism evidence="3 4">
    <name type="scientific">Candidatus Shapirobacteria bacterium CG09_land_8_20_14_0_10_38_17</name>
    <dbReference type="NCBI Taxonomy" id="1974884"/>
    <lineage>
        <taxon>Bacteria</taxon>
        <taxon>Candidatus Shapironibacteriota</taxon>
    </lineage>
</organism>
<dbReference type="Pfam" id="PF16656">
    <property type="entry name" value="Pur_ac_phosph_N"/>
    <property type="match status" value="1"/>
</dbReference>
<dbReference type="GO" id="GO:0003993">
    <property type="term" value="F:acid phosphatase activity"/>
    <property type="evidence" value="ECO:0007669"/>
    <property type="project" value="InterPro"/>
</dbReference>
<evidence type="ECO:0000313" key="3">
    <source>
        <dbReference type="EMBL" id="PIS15344.1"/>
    </source>
</evidence>